<dbReference type="SUPFAM" id="SSF46785">
    <property type="entry name" value="Winged helix' DNA-binding domain"/>
    <property type="match status" value="1"/>
</dbReference>
<reference evidence="7 8" key="1">
    <citation type="submission" date="2018-04" db="EMBL/GenBank/DDBJ databases">
        <title>Aerococcus urinae genomes.</title>
        <authorList>
            <person name="Hilt E."/>
            <person name="Gilbert N.M."/>
            <person name="Thomas-White K."/>
            <person name="Putonti C."/>
            <person name="Lewis A.L."/>
            <person name="Visck K.L."/>
            <person name="Wolfe A.J."/>
        </authorList>
    </citation>
    <scope>NUCLEOTIDE SEQUENCE [LARGE SCALE GENOMIC DNA]</scope>
    <source>
        <strain evidence="7 8">UMB7480</strain>
    </source>
</reference>
<evidence type="ECO:0000256" key="3">
    <source>
        <dbReference type="ARBA" id="ARBA00023125"/>
    </source>
</evidence>
<dbReference type="InterPro" id="IPR037171">
    <property type="entry name" value="NagB/RpiA_transferase-like"/>
</dbReference>
<comment type="similarity">
    <text evidence="1">Belongs to the SorC transcriptional regulatory family.</text>
</comment>
<evidence type="ECO:0000256" key="4">
    <source>
        <dbReference type="ARBA" id="ARBA00023163"/>
    </source>
</evidence>
<dbReference type="GO" id="GO:0003677">
    <property type="term" value="F:DNA binding"/>
    <property type="evidence" value="ECO:0007669"/>
    <property type="project" value="UniProtKB-KW"/>
</dbReference>
<feature type="domain" description="CggR N-terminal DNA binding" evidence="6">
    <location>
        <begin position="33"/>
        <end position="96"/>
    </location>
</feature>
<dbReference type="Gene3D" id="3.40.50.1360">
    <property type="match status" value="1"/>
</dbReference>
<evidence type="ECO:0000259" key="6">
    <source>
        <dbReference type="Pfam" id="PF21715"/>
    </source>
</evidence>
<dbReference type="InterPro" id="IPR036388">
    <property type="entry name" value="WH-like_DNA-bd_sf"/>
</dbReference>
<organism evidence="7 8">
    <name type="scientific">Aerococcus urinae</name>
    <dbReference type="NCBI Taxonomy" id="1376"/>
    <lineage>
        <taxon>Bacteria</taxon>
        <taxon>Bacillati</taxon>
        <taxon>Bacillota</taxon>
        <taxon>Bacilli</taxon>
        <taxon>Lactobacillales</taxon>
        <taxon>Aerococcaceae</taxon>
        <taxon>Aerococcus</taxon>
    </lineage>
</organism>
<protein>
    <submittedName>
        <fullName evidence="7">Uncharacterized protein</fullName>
    </submittedName>
</protein>
<evidence type="ECO:0000313" key="8">
    <source>
        <dbReference type="Proteomes" id="UP000251923"/>
    </source>
</evidence>
<evidence type="ECO:0000259" key="5">
    <source>
        <dbReference type="Pfam" id="PF04198"/>
    </source>
</evidence>
<comment type="caution">
    <text evidence="7">The sequence shown here is derived from an EMBL/GenBank/DDBJ whole genome shotgun (WGS) entry which is preliminary data.</text>
</comment>
<evidence type="ECO:0000313" key="7">
    <source>
        <dbReference type="EMBL" id="RAV78429.1"/>
    </source>
</evidence>
<keyword evidence="2" id="KW-0805">Transcription regulation</keyword>
<accession>A0A2I1L5T1</accession>
<dbReference type="EMBL" id="QMHM01000013">
    <property type="protein sequence ID" value="RAV78429.1"/>
    <property type="molecule type" value="Genomic_DNA"/>
</dbReference>
<keyword evidence="4" id="KW-0804">Transcription</keyword>
<evidence type="ECO:0000256" key="2">
    <source>
        <dbReference type="ARBA" id="ARBA00023015"/>
    </source>
</evidence>
<sequence>MTDNKSPCNRKLNVMKAVYSRILKVVPELEDLFKKRMQILQMVLRFQPIGRQILAKKLDMTERPLRRETNILKKEGLLDSTRNGMVITAKGEEALAFAREMLHEDSSLFAKEQRLEKQLGIDEVHIIESNLDEENSTLAQIGVFLSNYLANTLPEGYITVAVSGGSTILEVAKSLNRKVLTKNRHFTIVPVRGGMGDSVAIQANTISDQLAHRLNGTTNSLYVPDVLTEETRDLLVKEPSIQATLNILKRTDALLFSVGDARIMAQRRGFSSELIDKILAKGAIGEAFGCFYTKEGEIVYQMPRIGLQLDQIKDIQYPILIAGGRAKAKAIQAFAKLAPFNFVLVTDLGVSNQVLNEETH</sequence>
<keyword evidence="3" id="KW-0238">DNA-binding</keyword>
<dbReference type="PANTHER" id="PTHR34294">
    <property type="entry name" value="TRANSCRIPTIONAL REGULATOR-RELATED"/>
    <property type="match status" value="1"/>
</dbReference>
<dbReference type="InterPro" id="IPR048715">
    <property type="entry name" value="CggR_N"/>
</dbReference>
<dbReference type="Pfam" id="PF04198">
    <property type="entry name" value="Sugar-bind"/>
    <property type="match status" value="1"/>
</dbReference>
<dbReference type="SUPFAM" id="SSF100950">
    <property type="entry name" value="NagB/RpiA/CoA transferase-like"/>
    <property type="match status" value="1"/>
</dbReference>
<dbReference type="GO" id="GO:0030246">
    <property type="term" value="F:carbohydrate binding"/>
    <property type="evidence" value="ECO:0007669"/>
    <property type="project" value="InterPro"/>
</dbReference>
<dbReference type="InterPro" id="IPR036390">
    <property type="entry name" value="WH_DNA-bd_sf"/>
</dbReference>
<dbReference type="Pfam" id="PF21715">
    <property type="entry name" value="CggR_N"/>
    <property type="match status" value="1"/>
</dbReference>
<dbReference type="AlphaFoldDB" id="A0A2I1L5T1"/>
<dbReference type="Gene3D" id="1.10.10.10">
    <property type="entry name" value="Winged helix-like DNA-binding domain superfamily/Winged helix DNA-binding domain"/>
    <property type="match status" value="1"/>
</dbReference>
<feature type="domain" description="Sugar-binding" evidence="5">
    <location>
        <begin position="109"/>
        <end position="356"/>
    </location>
</feature>
<gene>
    <name evidence="7" type="ORF">DBT54_07225</name>
</gene>
<dbReference type="Proteomes" id="UP000251923">
    <property type="component" value="Unassembled WGS sequence"/>
</dbReference>
<proteinExistence type="inferred from homology"/>
<dbReference type="InterPro" id="IPR007324">
    <property type="entry name" value="Sugar-bd_dom_put"/>
</dbReference>
<name>A0A2I1L5T1_9LACT</name>
<evidence type="ECO:0000256" key="1">
    <source>
        <dbReference type="ARBA" id="ARBA00010466"/>
    </source>
</evidence>
<dbReference type="InterPro" id="IPR051054">
    <property type="entry name" value="SorC_transcr_regulators"/>
</dbReference>
<dbReference type="PANTHER" id="PTHR34294:SF5">
    <property type="entry name" value="CENTRAL GLYCOLYTIC GENES REGULATOR"/>
    <property type="match status" value="1"/>
</dbReference>